<protein>
    <recommendedName>
        <fullName evidence="3">Antifreeze protein</fullName>
    </recommendedName>
</protein>
<keyword evidence="2" id="KW-1185">Reference proteome</keyword>
<accession>A0ABD2YAX6</accession>
<name>A0ABD2YAX6_9GENT</name>
<comment type="caution">
    <text evidence="1">The sequence shown here is derived from an EMBL/GenBank/DDBJ whole genome shotgun (WGS) entry which is preliminary data.</text>
</comment>
<dbReference type="Proteomes" id="UP001630127">
    <property type="component" value="Unassembled WGS sequence"/>
</dbReference>
<evidence type="ECO:0000313" key="2">
    <source>
        <dbReference type="Proteomes" id="UP001630127"/>
    </source>
</evidence>
<gene>
    <name evidence="1" type="ORF">ACH5RR_033984</name>
</gene>
<reference evidence="1 2" key="1">
    <citation type="submission" date="2024-11" db="EMBL/GenBank/DDBJ databases">
        <title>A near-complete genome assembly of Cinchona calisaya.</title>
        <authorList>
            <person name="Lian D.C."/>
            <person name="Zhao X.W."/>
            <person name="Wei L."/>
        </authorList>
    </citation>
    <scope>NUCLEOTIDE SEQUENCE [LARGE SCALE GENOMIC DNA]</scope>
    <source>
        <tissue evidence="1">Nenye</tissue>
    </source>
</reference>
<dbReference type="EMBL" id="JBJUIK010000014">
    <property type="protein sequence ID" value="KAL3504143.1"/>
    <property type="molecule type" value="Genomic_DNA"/>
</dbReference>
<evidence type="ECO:0008006" key="3">
    <source>
        <dbReference type="Google" id="ProtNLM"/>
    </source>
</evidence>
<evidence type="ECO:0000313" key="1">
    <source>
        <dbReference type="EMBL" id="KAL3504143.1"/>
    </source>
</evidence>
<sequence length="141" mass="15055">MQCLAAAGLGKNYTATTHVERLDSATECTATPAMGITKTSNIVATISPKENTVATATQFHTTTTRNVVITSLYSSISTSKRNDIAVAAEACSPMRGKNSTAKGLEVNMIVGLPVQNTCKRGMRIHGKKKYVPNVVKFIHLT</sequence>
<dbReference type="AlphaFoldDB" id="A0ABD2YAX6"/>
<organism evidence="1 2">
    <name type="scientific">Cinchona calisaya</name>
    <dbReference type="NCBI Taxonomy" id="153742"/>
    <lineage>
        <taxon>Eukaryota</taxon>
        <taxon>Viridiplantae</taxon>
        <taxon>Streptophyta</taxon>
        <taxon>Embryophyta</taxon>
        <taxon>Tracheophyta</taxon>
        <taxon>Spermatophyta</taxon>
        <taxon>Magnoliopsida</taxon>
        <taxon>eudicotyledons</taxon>
        <taxon>Gunneridae</taxon>
        <taxon>Pentapetalae</taxon>
        <taxon>asterids</taxon>
        <taxon>lamiids</taxon>
        <taxon>Gentianales</taxon>
        <taxon>Rubiaceae</taxon>
        <taxon>Cinchonoideae</taxon>
        <taxon>Cinchoneae</taxon>
        <taxon>Cinchona</taxon>
    </lineage>
</organism>
<proteinExistence type="predicted"/>